<evidence type="ECO:0000313" key="2">
    <source>
        <dbReference type="EMBL" id="KRG78406.1"/>
    </source>
</evidence>
<dbReference type="STRING" id="336566.ABB30_03570"/>
<dbReference type="PATRIC" id="fig|336566.3.peg.44"/>
<protein>
    <recommendedName>
        <fullName evidence="4">Lipoprotein</fullName>
    </recommendedName>
</protein>
<dbReference type="PROSITE" id="PS51257">
    <property type="entry name" value="PROKAR_LIPOPROTEIN"/>
    <property type="match status" value="1"/>
</dbReference>
<dbReference type="AlphaFoldDB" id="A0A0R0D9N1"/>
<evidence type="ECO:0000313" key="3">
    <source>
        <dbReference type="Proteomes" id="UP000050956"/>
    </source>
</evidence>
<accession>A0A0R0D9N1</accession>
<organism evidence="2 3">
    <name type="scientific">Stenotrophomonas ginsengisoli</name>
    <dbReference type="NCBI Taxonomy" id="336566"/>
    <lineage>
        <taxon>Bacteria</taxon>
        <taxon>Pseudomonadati</taxon>
        <taxon>Pseudomonadota</taxon>
        <taxon>Gammaproteobacteria</taxon>
        <taxon>Lysobacterales</taxon>
        <taxon>Lysobacteraceae</taxon>
        <taxon>Stenotrophomonas</taxon>
    </lineage>
</organism>
<dbReference type="OrthoDB" id="6008970at2"/>
<feature type="signal peptide" evidence="1">
    <location>
        <begin position="1"/>
        <end position="20"/>
    </location>
</feature>
<name>A0A0R0D9N1_9GAMM</name>
<evidence type="ECO:0008006" key="4">
    <source>
        <dbReference type="Google" id="ProtNLM"/>
    </source>
</evidence>
<reference evidence="2 3" key="1">
    <citation type="submission" date="2015-05" db="EMBL/GenBank/DDBJ databases">
        <title>Genome sequencing and analysis of members of genus Stenotrophomonas.</title>
        <authorList>
            <person name="Patil P.P."/>
            <person name="Midha S."/>
            <person name="Patil P.B."/>
        </authorList>
    </citation>
    <scope>NUCLEOTIDE SEQUENCE [LARGE SCALE GENOMIC DNA]</scope>
    <source>
        <strain evidence="2 3">DSM 24757</strain>
    </source>
</reference>
<proteinExistence type="predicted"/>
<sequence length="156" mass="15444">MKHASLNVAALAVVAGLALVGCKKNEPANPAPVPAPTTPAPAPAPAPAAVSVQGVTVGTTAAADKTVAAQAVVGQRDPIIVSVRTVGTASNVPVVAKLSYQDGQTAGEQNVTLNTSGPDTTNITFSNANAWPAGTYTAHVSVNGVPAGTAQQFEVR</sequence>
<keyword evidence="3" id="KW-1185">Reference proteome</keyword>
<keyword evidence="1" id="KW-0732">Signal</keyword>
<comment type="caution">
    <text evidence="2">The sequence shown here is derived from an EMBL/GenBank/DDBJ whole genome shotgun (WGS) entry which is preliminary data.</text>
</comment>
<evidence type="ECO:0000256" key="1">
    <source>
        <dbReference type="SAM" id="SignalP"/>
    </source>
</evidence>
<dbReference type="EMBL" id="LDJM01000010">
    <property type="protein sequence ID" value="KRG78406.1"/>
    <property type="molecule type" value="Genomic_DNA"/>
</dbReference>
<dbReference type="RefSeq" id="WP_057636943.1">
    <property type="nucleotide sequence ID" value="NZ_LDJM01000010.1"/>
</dbReference>
<dbReference type="Proteomes" id="UP000050956">
    <property type="component" value="Unassembled WGS sequence"/>
</dbReference>
<feature type="chain" id="PRO_5006395339" description="Lipoprotein" evidence="1">
    <location>
        <begin position="21"/>
        <end position="156"/>
    </location>
</feature>
<gene>
    <name evidence="2" type="ORF">ABB30_03570</name>
</gene>